<dbReference type="EMBL" id="GL883102">
    <property type="protein sequence ID" value="EGG07905.1"/>
    <property type="molecule type" value="Genomic_DNA"/>
</dbReference>
<dbReference type="RefSeq" id="XP_007408670.1">
    <property type="nucleotide sequence ID" value="XM_007408608.1"/>
</dbReference>
<proteinExistence type="predicted"/>
<organism evidence="3">
    <name type="scientific">Melampsora larici-populina (strain 98AG31 / pathotype 3-4-7)</name>
    <name type="common">Poplar leaf rust fungus</name>
    <dbReference type="NCBI Taxonomy" id="747676"/>
    <lineage>
        <taxon>Eukaryota</taxon>
        <taxon>Fungi</taxon>
        <taxon>Dikarya</taxon>
        <taxon>Basidiomycota</taxon>
        <taxon>Pucciniomycotina</taxon>
        <taxon>Pucciniomycetes</taxon>
        <taxon>Pucciniales</taxon>
        <taxon>Melampsoraceae</taxon>
        <taxon>Melampsora</taxon>
    </lineage>
</organism>
<protein>
    <recommendedName>
        <fullName evidence="1">AP complex mu/sigma subunit domain-containing protein</fullName>
    </recommendedName>
</protein>
<dbReference type="OrthoDB" id="371463at2759"/>
<dbReference type="VEuPathDB" id="FungiDB:MELLADRAFT_85218"/>
<feature type="domain" description="AP complex mu/sigma subunit" evidence="1">
    <location>
        <begin position="48"/>
        <end position="84"/>
    </location>
</feature>
<dbReference type="KEGG" id="mlr:MELLADRAFT_85218"/>
<reference evidence="3" key="1">
    <citation type="journal article" date="2011" name="Proc. Natl. Acad. Sci. U.S.A.">
        <title>Obligate biotrophy features unraveled by the genomic analysis of rust fungi.</title>
        <authorList>
            <person name="Duplessis S."/>
            <person name="Cuomo C.A."/>
            <person name="Lin Y.-C."/>
            <person name="Aerts A."/>
            <person name="Tisserant E."/>
            <person name="Veneault-Fourrey C."/>
            <person name="Joly D.L."/>
            <person name="Hacquard S."/>
            <person name="Amselem J."/>
            <person name="Cantarel B.L."/>
            <person name="Chiu R."/>
            <person name="Coutinho P.M."/>
            <person name="Feau N."/>
            <person name="Field M."/>
            <person name="Frey P."/>
            <person name="Gelhaye E."/>
            <person name="Goldberg J."/>
            <person name="Grabherr M.G."/>
            <person name="Kodira C.D."/>
            <person name="Kohler A."/>
            <person name="Kuees U."/>
            <person name="Lindquist E.A."/>
            <person name="Lucas S.M."/>
            <person name="Mago R."/>
            <person name="Mauceli E."/>
            <person name="Morin E."/>
            <person name="Murat C."/>
            <person name="Pangilinan J.L."/>
            <person name="Park R."/>
            <person name="Pearson M."/>
            <person name="Quesneville H."/>
            <person name="Rouhier N."/>
            <person name="Sakthikumar S."/>
            <person name="Salamov A.A."/>
            <person name="Schmutz J."/>
            <person name="Selles B."/>
            <person name="Shapiro H."/>
            <person name="Tanguay P."/>
            <person name="Tuskan G.A."/>
            <person name="Henrissat B."/>
            <person name="Van de Peer Y."/>
            <person name="Rouze P."/>
            <person name="Ellis J.G."/>
            <person name="Dodds P.N."/>
            <person name="Schein J.E."/>
            <person name="Zhong S."/>
            <person name="Hamelin R.C."/>
            <person name="Grigoriev I.V."/>
            <person name="Szabo L.J."/>
            <person name="Martin F."/>
        </authorList>
    </citation>
    <scope>NUCLEOTIDE SEQUENCE [LARGE SCALE GENOMIC DNA]</scope>
    <source>
        <strain evidence="3">98AG31 / pathotype 3-4-7</strain>
    </source>
</reference>
<dbReference type="STRING" id="747676.F4RHY9"/>
<dbReference type="Gene3D" id="3.30.450.60">
    <property type="match status" value="1"/>
</dbReference>
<dbReference type="HOGENOM" id="CLU_2455199_0_0_1"/>
<sequence>MKYILPLRERLTTREVYRTRFAGSAVVASCETSLPAPTQISKHLNPFICSLKKVYLLLDEMFLAGEIVETSELVILESLEYLDKFNVVF</sequence>
<name>F4RHY9_MELLP</name>
<dbReference type="AlphaFoldDB" id="F4RHY9"/>
<evidence type="ECO:0000259" key="1">
    <source>
        <dbReference type="Pfam" id="PF01217"/>
    </source>
</evidence>
<dbReference type="Pfam" id="PF01217">
    <property type="entry name" value="Clat_adaptor_s"/>
    <property type="match status" value="1"/>
</dbReference>
<evidence type="ECO:0000313" key="3">
    <source>
        <dbReference type="Proteomes" id="UP000001072"/>
    </source>
</evidence>
<keyword evidence="3" id="KW-1185">Reference proteome</keyword>
<gene>
    <name evidence="2" type="ORF">MELLADRAFT_85218</name>
</gene>
<dbReference type="InParanoid" id="F4RHY9"/>
<dbReference type="InterPro" id="IPR022775">
    <property type="entry name" value="AP_mu_sigma_su"/>
</dbReference>
<evidence type="ECO:0000313" key="2">
    <source>
        <dbReference type="EMBL" id="EGG07905.1"/>
    </source>
</evidence>
<dbReference type="Proteomes" id="UP000001072">
    <property type="component" value="Unassembled WGS sequence"/>
</dbReference>
<accession>F4RHY9</accession>
<dbReference type="GeneID" id="18933762"/>